<dbReference type="Pfam" id="PF03548">
    <property type="entry name" value="LolA"/>
    <property type="match status" value="1"/>
</dbReference>
<dbReference type="PANTHER" id="PTHR35869">
    <property type="entry name" value="OUTER-MEMBRANE LIPOPROTEIN CARRIER PROTEIN"/>
    <property type="match status" value="1"/>
</dbReference>
<keyword evidence="1" id="KW-0449">Lipoprotein</keyword>
<dbReference type="CDD" id="cd16325">
    <property type="entry name" value="LolA"/>
    <property type="match status" value="1"/>
</dbReference>
<accession>A0A484H6J8</accession>
<name>A0A484H6J8_9ZZZZ</name>
<dbReference type="InterPro" id="IPR029046">
    <property type="entry name" value="LolA/LolB/LppX"/>
</dbReference>
<protein>
    <submittedName>
        <fullName evidence="1">Outer membrane lipoprotein carrier protein LolA</fullName>
    </submittedName>
</protein>
<dbReference type="SUPFAM" id="SSF89392">
    <property type="entry name" value="Prokaryotic lipoproteins and lipoprotein localization factors"/>
    <property type="match status" value="1"/>
</dbReference>
<gene>
    <name evidence="1" type="ORF">RIEGSTA812A_PEG_677</name>
</gene>
<reference evidence="1" key="1">
    <citation type="submission" date="2018-10" db="EMBL/GenBank/DDBJ databases">
        <authorList>
            <person name="Gruber-Vodicka H."/>
            <person name="Jaeckle O."/>
        </authorList>
    </citation>
    <scope>NUCLEOTIDE SEQUENCE</scope>
</reference>
<dbReference type="AlphaFoldDB" id="A0A484H6J8"/>
<dbReference type="PANTHER" id="PTHR35869:SF1">
    <property type="entry name" value="OUTER-MEMBRANE LIPOPROTEIN CARRIER PROTEIN"/>
    <property type="match status" value="1"/>
</dbReference>
<dbReference type="InterPro" id="IPR004564">
    <property type="entry name" value="OM_lipoprot_carrier_LolA-like"/>
</dbReference>
<evidence type="ECO:0000313" key="1">
    <source>
        <dbReference type="EMBL" id="VBB69204.1"/>
    </source>
</evidence>
<dbReference type="EMBL" id="LR026963">
    <property type="protein sequence ID" value="VBB69204.1"/>
    <property type="molecule type" value="Genomic_DNA"/>
</dbReference>
<dbReference type="Gene3D" id="2.50.20.10">
    <property type="entry name" value="Lipoprotein localisation LolA/LolB/LppX"/>
    <property type="match status" value="1"/>
</dbReference>
<organism evidence="1">
    <name type="scientific">invertebrate metagenome</name>
    <dbReference type="NCBI Taxonomy" id="1711999"/>
    <lineage>
        <taxon>unclassified sequences</taxon>
        <taxon>metagenomes</taxon>
        <taxon>organismal metagenomes</taxon>
    </lineage>
</organism>
<proteinExistence type="predicted"/>
<sequence length="237" mass="26510">MVKLRSMQWKGLRTPGVKRRRGSTIPITVVWALLAAESTAAAQVAVAAVRQHSQTEWETLAQVEAYLNSIRTMRARFLQVSGTHVSKGTMFLAQPGRMRLEYDPPSSVLLLSNGWHLMYRDTKLDQTSYVRLNATPAGVLLQTSAHLKDDVTVMNTQRVLGSVAVSLIWTNDPDAGELTLLFGEHPFILKQWRVKDLQGQIVTVSLYDVRIGLTLDPDLFRSTESYSSLNLSQPCTR</sequence>